<dbReference type="InterPro" id="IPR000731">
    <property type="entry name" value="SSD"/>
</dbReference>
<keyword evidence="4 6" id="KW-1133">Transmembrane helix</keyword>
<gene>
    <name evidence="8" type="ORF">UFOPK2627_00649</name>
    <name evidence="9" type="ORF">UFOPK2879_00679</name>
    <name evidence="10" type="ORF">UFOPK3078_01110</name>
    <name evidence="11" type="ORF">UFOPK3288_00766</name>
    <name evidence="12" type="ORF">UFOPK3990_00784</name>
    <name evidence="13" type="ORF">UFOPK4245_00778</name>
    <name evidence="14" type="ORF">UFOPK4337_01092</name>
</gene>
<evidence type="ECO:0000256" key="1">
    <source>
        <dbReference type="ARBA" id="ARBA00004651"/>
    </source>
</evidence>
<proteinExistence type="predicted"/>
<sequence length="719" mass="77474">MLESWVQRVLRHRVPILAIWLAITIVGLIAAANLNQYLTTSLNVPGSQSEKANTLLAQHFGENTEGTFTVIYKYTNATEAQLGDIKRSLEKASQVIPGAHIGAQKSLVGTLYTNVTTPLSLVKAAEYTSTLRAALVEQGLVGAQITGPPAIEHDVTPVLARDLQRGQIVAIILALLLLLLLLGSTWAIFIPLIFATASVAFSLGFIYLLAQRFLMVLYIPNIVELIGLGLAIDYSLLMVHRYRRELLNNADHDVAIMRMMQTAGRTVVLSGSTVSVALSSLLLVPVPFVRSLGVAGILTPLVSVIAALTLQPVLLSILGERVFSDGFQGILGKKDPIAGQWARLAHWVVPRAKSVCAFSLIVLLLAASLVFKLEITPSSLTAIPTNLESGAVLNDITKKIGPGVITPNEIVIDLGSPYLETSQQVDVARLALATSLSTMPQVFMVASGKQSDYVDTSGQFIRLYVVGKDAIGDKKTRELVRNIRTQIEAAKGFPTDTQIYLGGSPAQGVDLIDAILGSLPAIIFIVLLIAFLLLARAFRSIVLPIKAIFMDLISISIAFSILVAVFKYGFASSLLGTYQLDQIEAWVLIFMFAVLFGLSMDYEIFLVSRMREAKDAGASNNEAIITGIANTSGVVTGAAIILVGALSGFVFGHFAGLQELGIGLAIGIIMDATIIRGLLLPSSMVLFGRWNWWLPQRFAVVLKVKASPLELPEARLERK</sequence>
<reference evidence="8" key="1">
    <citation type="submission" date="2020-05" db="EMBL/GenBank/DDBJ databases">
        <authorList>
            <person name="Chiriac C."/>
            <person name="Salcher M."/>
            <person name="Ghai R."/>
            <person name="Kavagutti S V."/>
        </authorList>
    </citation>
    <scope>NUCLEOTIDE SEQUENCE</scope>
</reference>
<dbReference type="EMBL" id="CAFBQM010000060">
    <property type="protein sequence ID" value="CAB5061591.1"/>
    <property type="molecule type" value="Genomic_DNA"/>
</dbReference>
<evidence type="ECO:0000313" key="8">
    <source>
        <dbReference type="EMBL" id="CAB4703934.1"/>
    </source>
</evidence>
<dbReference type="EMBL" id="CAFBQD010000017">
    <property type="protein sequence ID" value="CAB5049391.1"/>
    <property type="molecule type" value="Genomic_DNA"/>
</dbReference>
<evidence type="ECO:0000256" key="6">
    <source>
        <dbReference type="SAM" id="Phobius"/>
    </source>
</evidence>
<feature type="transmembrane region" description="Helical" evidence="6">
    <location>
        <begin position="216"/>
        <end position="237"/>
    </location>
</feature>
<feature type="transmembrane region" description="Helical" evidence="6">
    <location>
        <begin position="352"/>
        <end position="371"/>
    </location>
</feature>
<protein>
    <submittedName>
        <fullName evidence="8">Unannotated protein</fullName>
    </submittedName>
</protein>
<dbReference type="AlphaFoldDB" id="A0A6J6Q7H9"/>
<evidence type="ECO:0000313" key="9">
    <source>
        <dbReference type="EMBL" id="CAB4765967.1"/>
    </source>
</evidence>
<keyword evidence="5 6" id="KW-0472">Membrane</keyword>
<organism evidence="8">
    <name type="scientific">freshwater metagenome</name>
    <dbReference type="NCBI Taxonomy" id="449393"/>
    <lineage>
        <taxon>unclassified sequences</taxon>
        <taxon>metagenomes</taxon>
        <taxon>ecological metagenomes</taxon>
    </lineage>
</organism>
<evidence type="ECO:0000313" key="11">
    <source>
        <dbReference type="EMBL" id="CAB4854538.1"/>
    </source>
</evidence>
<keyword evidence="3 6" id="KW-0812">Transmembrane</keyword>
<keyword evidence="2" id="KW-1003">Cell membrane</keyword>
<evidence type="ECO:0000259" key="7">
    <source>
        <dbReference type="PROSITE" id="PS50156"/>
    </source>
</evidence>
<feature type="domain" description="SSD" evidence="7">
    <location>
        <begin position="192"/>
        <end position="317"/>
    </location>
</feature>
<evidence type="ECO:0000313" key="13">
    <source>
        <dbReference type="EMBL" id="CAB5049391.1"/>
    </source>
</evidence>
<evidence type="ECO:0000256" key="4">
    <source>
        <dbReference type="ARBA" id="ARBA00022989"/>
    </source>
</evidence>
<dbReference type="PANTHER" id="PTHR33406">
    <property type="entry name" value="MEMBRANE PROTEIN MJ1562-RELATED"/>
    <property type="match status" value="1"/>
</dbReference>
<evidence type="ECO:0000313" key="14">
    <source>
        <dbReference type="EMBL" id="CAB5061591.1"/>
    </source>
</evidence>
<evidence type="ECO:0000256" key="5">
    <source>
        <dbReference type="ARBA" id="ARBA00023136"/>
    </source>
</evidence>
<feature type="transmembrane region" description="Helical" evidence="6">
    <location>
        <begin position="547"/>
        <end position="566"/>
    </location>
</feature>
<dbReference type="EMBL" id="CAFBOQ010000020">
    <property type="protein sequence ID" value="CAB4986720.1"/>
    <property type="molecule type" value="Genomic_DNA"/>
</dbReference>
<feature type="transmembrane region" description="Helical" evidence="6">
    <location>
        <begin position="660"/>
        <end position="679"/>
    </location>
</feature>
<dbReference type="PROSITE" id="PS50156">
    <property type="entry name" value="SSD"/>
    <property type="match status" value="1"/>
</dbReference>
<feature type="transmembrane region" description="Helical" evidence="6">
    <location>
        <begin position="514"/>
        <end position="535"/>
    </location>
</feature>
<dbReference type="InterPro" id="IPR050545">
    <property type="entry name" value="Mycobact_MmpL"/>
</dbReference>
<feature type="transmembrane region" description="Helical" evidence="6">
    <location>
        <begin position="267"/>
        <end position="288"/>
    </location>
</feature>
<feature type="transmembrane region" description="Helical" evidence="6">
    <location>
        <begin position="166"/>
        <end position="182"/>
    </location>
</feature>
<feature type="transmembrane region" description="Helical" evidence="6">
    <location>
        <begin position="586"/>
        <end position="607"/>
    </location>
</feature>
<dbReference type="EMBL" id="CAEZZN010000018">
    <property type="protein sequence ID" value="CAB4765967.1"/>
    <property type="molecule type" value="Genomic_DNA"/>
</dbReference>
<comment type="subcellular location">
    <subcellularLocation>
        <location evidence="1">Cell membrane</location>
        <topology evidence="1">Multi-pass membrane protein</topology>
    </subcellularLocation>
</comment>
<dbReference type="InterPro" id="IPR004869">
    <property type="entry name" value="MMPL_dom"/>
</dbReference>
<feature type="transmembrane region" description="Helical" evidence="6">
    <location>
        <begin position="628"/>
        <end position="654"/>
    </location>
</feature>
<evidence type="ECO:0000313" key="12">
    <source>
        <dbReference type="EMBL" id="CAB4986720.1"/>
    </source>
</evidence>
<dbReference type="EMBL" id="CAFBLC010000021">
    <property type="protein sequence ID" value="CAB4854538.1"/>
    <property type="molecule type" value="Genomic_DNA"/>
</dbReference>
<evidence type="ECO:0000256" key="2">
    <source>
        <dbReference type="ARBA" id="ARBA00022475"/>
    </source>
</evidence>
<evidence type="ECO:0000256" key="3">
    <source>
        <dbReference type="ARBA" id="ARBA00022692"/>
    </source>
</evidence>
<accession>A0A6J6Q7H9</accession>
<dbReference type="Gene3D" id="1.20.1640.10">
    <property type="entry name" value="Multidrug efflux transporter AcrB transmembrane domain"/>
    <property type="match status" value="2"/>
</dbReference>
<feature type="transmembrane region" description="Helical" evidence="6">
    <location>
        <begin position="12"/>
        <end position="32"/>
    </location>
</feature>
<dbReference type="SUPFAM" id="SSF82866">
    <property type="entry name" value="Multidrug efflux transporter AcrB transmembrane domain"/>
    <property type="match status" value="2"/>
</dbReference>
<dbReference type="PANTHER" id="PTHR33406:SF13">
    <property type="entry name" value="MEMBRANE PROTEIN YDFJ"/>
    <property type="match status" value="1"/>
</dbReference>
<dbReference type="GO" id="GO:0005886">
    <property type="term" value="C:plasma membrane"/>
    <property type="evidence" value="ECO:0007669"/>
    <property type="project" value="UniProtKB-SubCell"/>
</dbReference>
<evidence type="ECO:0000313" key="10">
    <source>
        <dbReference type="EMBL" id="CAB4812392.1"/>
    </source>
</evidence>
<dbReference type="EMBL" id="CAFAAU010000039">
    <property type="protein sequence ID" value="CAB4812392.1"/>
    <property type="molecule type" value="Genomic_DNA"/>
</dbReference>
<name>A0A6J6Q7H9_9ZZZZ</name>
<dbReference type="EMBL" id="CAEZYA010000016">
    <property type="protein sequence ID" value="CAB4703934.1"/>
    <property type="molecule type" value="Genomic_DNA"/>
</dbReference>
<feature type="transmembrane region" description="Helical" evidence="6">
    <location>
        <begin position="294"/>
        <end position="318"/>
    </location>
</feature>
<dbReference type="Pfam" id="PF03176">
    <property type="entry name" value="MMPL"/>
    <property type="match status" value="2"/>
</dbReference>